<dbReference type="Pfam" id="PF04124">
    <property type="entry name" value="Dor1"/>
    <property type="match status" value="2"/>
</dbReference>
<evidence type="ECO:0000256" key="2">
    <source>
        <dbReference type="ARBA" id="ARBA00006419"/>
    </source>
</evidence>
<gene>
    <name evidence="10" type="ORF">WR25_08206</name>
</gene>
<comment type="caution">
    <text evidence="10">The sequence shown here is derived from an EMBL/GenBank/DDBJ whole genome shotgun (WGS) entry which is preliminary data.</text>
</comment>
<dbReference type="EMBL" id="LIAE01010512">
    <property type="protein sequence ID" value="PAV59621.1"/>
    <property type="molecule type" value="Genomic_DNA"/>
</dbReference>
<evidence type="ECO:0000256" key="4">
    <source>
        <dbReference type="ARBA" id="ARBA00022448"/>
    </source>
</evidence>
<comment type="subcellular location">
    <subcellularLocation>
        <location evidence="1">Golgi apparatus membrane</location>
        <topology evidence="1">Peripheral membrane protein</topology>
    </subcellularLocation>
</comment>
<dbReference type="InterPro" id="IPR007255">
    <property type="entry name" value="COG8"/>
</dbReference>
<feature type="compositionally biased region" description="Basic and acidic residues" evidence="9">
    <location>
        <begin position="618"/>
        <end position="630"/>
    </location>
</feature>
<evidence type="ECO:0000256" key="9">
    <source>
        <dbReference type="SAM" id="MobiDB-lite"/>
    </source>
</evidence>
<feature type="region of interest" description="Disordered" evidence="9">
    <location>
        <begin position="525"/>
        <end position="630"/>
    </location>
</feature>
<dbReference type="STRING" id="2018661.A0A2A2JDB3"/>
<evidence type="ECO:0000256" key="7">
    <source>
        <dbReference type="ARBA" id="ARBA00023136"/>
    </source>
</evidence>
<comment type="similarity">
    <text evidence="2">Belongs to the COG8 family.</text>
</comment>
<name>A0A2A2JDB3_9BILA</name>
<feature type="compositionally biased region" description="Basic and acidic residues" evidence="9">
    <location>
        <begin position="581"/>
        <end position="594"/>
    </location>
</feature>
<evidence type="ECO:0000313" key="11">
    <source>
        <dbReference type="Proteomes" id="UP000218231"/>
    </source>
</evidence>
<keyword evidence="11" id="KW-1185">Reference proteome</keyword>
<sequence>MELVSHIEIEEEIKSMSLEQLRRERALISNELKSLQDQIGDLAFNNYRTYADAGRTTQDCTKIFTDMSEKLRTVSAEVTGLSSGLKSFHSKGQSVSGELDTVHSALDANHSLWEILSLPAKMDVCIRAGYYEAAYSLTNYGMMLQQHAIIKNPLIKKIADRLVEARCFLLDELFNKFSGPLDLADSIKVVNNVRKMPYLTATQLRLSVLQHRDIYLDKQILDISPLVDPRWENWPTSSPSSILGQWASRNITRLIDIIQRADMKNAVDMCAVWSNLMLLGAAFGRMGLDCRPLIVARLTRMVLQRFQASVKHATNRMVHEVRCLTIASGEINPVPGLHDSSNEHQEGRPAVPPTPAPELSMWDDVCVYANDILNALNDLRYTLTPVLLEAVCNCVRQSLRSVISWLSSQSSSAHFPRAVRILFLHLAPFLSNVIRFLFPFSVISQAYNTQISKQQYDAFTEFNSKELLSSSEGSEKIEPVLETFLHKKRIEDIDLDAVLRKDKPEEISIEESAEPTAEQVKFTLDEDENAGDGQKAEEPKVEEKKIEEQKMEIMKMEEEEKQAQQTGQKTDEPEMTEFVTAEDRTEKTGNADAERSEDEEGEQAENGWSDNWDEPDSEQEKIVEKMVKKD</sequence>
<dbReference type="GO" id="GO:0015031">
    <property type="term" value="P:protein transport"/>
    <property type="evidence" value="ECO:0007669"/>
    <property type="project" value="UniProtKB-KW"/>
</dbReference>
<evidence type="ECO:0000313" key="10">
    <source>
        <dbReference type="EMBL" id="PAV59621.1"/>
    </source>
</evidence>
<dbReference type="PANTHER" id="PTHR21311:SF0">
    <property type="entry name" value="CONSERVED OLIGOMERIC GOLGI COMPLEX SUBUNIT 8"/>
    <property type="match status" value="1"/>
</dbReference>
<feature type="region of interest" description="Disordered" evidence="9">
    <location>
        <begin position="335"/>
        <end position="354"/>
    </location>
</feature>
<organism evidence="10 11">
    <name type="scientific">Diploscapter pachys</name>
    <dbReference type="NCBI Taxonomy" id="2018661"/>
    <lineage>
        <taxon>Eukaryota</taxon>
        <taxon>Metazoa</taxon>
        <taxon>Ecdysozoa</taxon>
        <taxon>Nematoda</taxon>
        <taxon>Chromadorea</taxon>
        <taxon>Rhabditida</taxon>
        <taxon>Rhabditina</taxon>
        <taxon>Rhabditomorpha</taxon>
        <taxon>Rhabditoidea</taxon>
        <taxon>Rhabditidae</taxon>
        <taxon>Diploscapter</taxon>
    </lineage>
</organism>
<keyword evidence="4" id="KW-0813">Transport</keyword>
<proteinExistence type="inferred from homology"/>
<evidence type="ECO:0000256" key="6">
    <source>
        <dbReference type="ARBA" id="ARBA00023034"/>
    </source>
</evidence>
<dbReference type="PANTHER" id="PTHR21311">
    <property type="entry name" value="CONSERVED OLIGOMERIC GOLGI COMPLEX COMPONENT 8"/>
    <property type="match status" value="1"/>
</dbReference>
<dbReference type="GO" id="GO:0000139">
    <property type="term" value="C:Golgi membrane"/>
    <property type="evidence" value="ECO:0007669"/>
    <property type="project" value="UniProtKB-SubCell"/>
</dbReference>
<dbReference type="GO" id="GO:0017119">
    <property type="term" value="C:Golgi transport complex"/>
    <property type="evidence" value="ECO:0007669"/>
    <property type="project" value="InterPro"/>
</dbReference>
<keyword evidence="7" id="KW-0472">Membrane</keyword>
<dbReference type="GO" id="GO:0006891">
    <property type="term" value="P:intra-Golgi vesicle-mediated transport"/>
    <property type="evidence" value="ECO:0007669"/>
    <property type="project" value="TreeGrafter"/>
</dbReference>
<feature type="compositionally biased region" description="Basic and acidic residues" evidence="9">
    <location>
        <begin position="534"/>
        <end position="562"/>
    </location>
</feature>
<reference evidence="10 11" key="1">
    <citation type="journal article" date="2017" name="Curr. Biol.">
        <title>Genome architecture and evolution of a unichromosomal asexual nematode.</title>
        <authorList>
            <person name="Fradin H."/>
            <person name="Zegar C."/>
            <person name="Gutwein M."/>
            <person name="Lucas J."/>
            <person name="Kovtun M."/>
            <person name="Corcoran D."/>
            <person name="Baugh L.R."/>
            <person name="Kiontke K."/>
            <person name="Gunsalus K."/>
            <person name="Fitch D.H."/>
            <person name="Piano F."/>
        </authorList>
    </citation>
    <scope>NUCLEOTIDE SEQUENCE [LARGE SCALE GENOMIC DNA]</scope>
    <source>
        <strain evidence="10">PF1309</strain>
    </source>
</reference>
<accession>A0A2A2JDB3</accession>
<protein>
    <recommendedName>
        <fullName evidence="3">Conserved oligomeric Golgi complex subunit 8</fullName>
    </recommendedName>
    <alternativeName>
        <fullName evidence="8">Component of oligomeric Golgi complex 8</fullName>
    </alternativeName>
</protein>
<keyword evidence="6" id="KW-0333">Golgi apparatus</keyword>
<dbReference type="Proteomes" id="UP000218231">
    <property type="component" value="Unassembled WGS sequence"/>
</dbReference>
<dbReference type="OrthoDB" id="1661054at2759"/>
<evidence type="ECO:0000256" key="3">
    <source>
        <dbReference type="ARBA" id="ARBA00020983"/>
    </source>
</evidence>
<evidence type="ECO:0000256" key="1">
    <source>
        <dbReference type="ARBA" id="ARBA00004395"/>
    </source>
</evidence>
<keyword evidence="5" id="KW-0653">Protein transport</keyword>
<evidence type="ECO:0000256" key="8">
    <source>
        <dbReference type="ARBA" id="ARBA00031347"/>
    </source>
</evidence>
<evidence type="ECO:0000256" key="5">
    <source>
        <dbReference type="ARBA" id="ARBA00022927"/>
    </source>
</evidence>
<dbReference type="AlphaFoldDB" id="A0A2A2JDB3"/>